<dbReference type="Proteomes" id="UP001153269">
    <property type="component" value="Unassembled WGS sequence"/>
</dbReference>
<keyword evidence="2" id="KW-1185">Reference proteome</keyword>
<organism evidence="1 2">
    <name type="scientific">Pleuronectes platessa</name>
    <name type="common">European plaice</name>
    <dbReference type="NCBI Taxonomy" id="8262"/>
    <lineage>
        <taxon>Eukaryota</taxon>
        <taxon>Metazoa</taxon>
        <taxon>Chordata</taxon>
        <taxon>Craniata</taxon>
        <taxon>Vertebrata</taxon>
        <taxon>Euteleostomi</taxon>
        <taxon>Actinopterygii</taxon>
        <taxon>Neopterygii</taxon>
        <taxon>Teleostei</taxon>
        <taxon>Neoteleostei</taxon>
        <taxon>Acanthomorphata</taxon>
        <taxon>Carangaria</taxon>
        <taxon>Pleuronectiformes</taxon>
        <taxon>Pleuronectoidei</taxon>
        <taxon>Pleuronectidae</taxon>
        <taxon>Pleuronectes</taxon>
    </lineage>
</organism>
<comment type="caution">
    <text evidence="1">The sequence shown here is derived from an EMBL/GenBank/DDBJ whole genome shotgun (WGS) entry which is preliminary data.</text>
</comment>
<accession>A0A9N7U0C5</accession>
<dbReference type="AlphaFoldDB" id="A0A9N7U0C5"/>
<evidence type="ECO:0000313" key="1">
    <source>
        <dbReference type="EMBL" id="CAB1422375.1"/>
    </source>
</evidence>
<name>A0A9N7U0C5_PLEPL</name>
<reference evidence="1" key="1">
    <citation type="submission" date="2020-03" db="EMBL/GenBank/DDBJ databases">
        <authorList>
            <person name="Weist P."/>
        </authorList>
    </citation>
    <scope>NUCLEOTIDE SEQUENCE</scope>
</reference>
<gene>
    <name evidence="1" type="ORF">PLEPLA_LOCUS10290</name>
</gene>
<evidence type="ECO:0000313" key="2">
    <source>
        <dbReference type="Proteomes" id="UP001153269"/>
    </source>
</evidence>
<protein>
    <submittedName>
        <fullName evidence="1">Uncharacterized protein</fullName>
    </submittedName>
</protein>
<sequence length="68" mass="7622">MSLKHEVEVQLLDYPALGLVTRVNNPVNRFRPHSSGSTADTSEDHNYPACLWAVLSFRHLSRSDGELS</sequence>
<proteinExistence type="predicted"/>
<dbReference type="EMBL" id="CADEAL010000579">
    <property type="protein sequence ID" value="CAB1422375.1"/>
    <property type="molecule type" value="Genomic_DNA"/>
</dbReference>